<dbReference type="SUPFAM" id="SSF103657">
    <property type="entry name" value="BAR/IMD domain-like"/>
    <property type="match status" value="1"/>
</dbReference>
<evidence type="ECO:0000313" key="4">
    <source>
        <dbReference type="Proteomes" id="UP001217089"/>
    </source>
</evidence>
<dbReference type="PANTHER" id="PTHR12141">
    <property type="entry name" value="ARFAPTIN-RELATED"/>
    <property type="match status" value="1"/>
</dbReference>
<dbReference type="CDD" id="cd07660">
    <property type="entry name" value="BAR_Arfaptin"/>
    <property type="match status" value="1"/>
</dbReference>
<reference evidence="3 4" key="1">
    <citation type="submission" date="2022-12" db="EMBL/GenBank/DDBJ databases">
        <title>Chromosome-level genome of Tegillarca granosa.</title>
        <authorList>
            <person name="Kim J."/>
        </authorList>
    </citation>
    <scope>NUCLEOTIDE SEQUENCE [LARGE SCALE GENOMIC DNA]</scope>
    <source>
        <strain evidence="3">Teg-2019</strain>
        <tissue evidence="3">Adductor muscle</tissue>
    </source>
</reference>
<evidence type="ECO:0000313" key="3">
    <source>
        <dbReference type="EMBL" id="KAJ8297421.1"/>
    </source>
</evidence>
<evidence type="ECO:0000256" key="1">
    <source>
        <dbReference type="SAM" id="MobiDB-lite"/>
    </source>
</evidence>
<feature type="compositionally biased region" description="Polar residues" evidence="1">
    <location>
        <begin position="34"/>
        <end position="43"/>
    </location>
</feature>
<name>A0ABQ9DZ11_TEGGR</name>
<dbReference type="EMBL" id="JARBDR010000923">
    <property type="protein sequence ID" value="KAJ8297421.1"/>
    <property type="molecule type" value="Genomic_DNA"/>
</dbReference>
<dbReference type="PANTHER" id="PTHR12141:SF5">
    <property type="entry name" value="ARFAPTIN"/>
    <property type="match status" value="1"/>
</dbReference>
<accession>A0ABQ9DZ11</accession>
<feature type="region of interest" description="Disordered" evidence="1">
    <location>
        <begin position="59"/>
        <end position="98"/>
    </location>
</feature>
<feature type="region of interest" description="Disordered" evidence="1">
    <location>
        <begin position="1"/>
        <end position="43"/>
    </location>
</feature>
<dbReference type="InterPro" id="IPR010504">
    <property type="entry name" value="AH_dom"/>
</dbReference>
<organism evidence="3 4">
    <name type="scientific">Tegillarca granosa</name>
    <name type="common">Malaysian cockle</name>
    <name type="synonym">Anadara granosa</name>
    <dbReference type="NCBI Taxonomy" id="220873"/>
    <lineage>
        <taxon>Eukaryota</taxon>
        <taxon>Metazoa</taxon>
        <taxon>Spiralia</taxon>
        <taxon>Lophotrochozoa</taxon>
        <taxon>Mollusca</taxon>
        <taxon>Bivalvia</taxon>
        <taxon>Autobranchia</taxon>
        <taxon>Pteriomorphia</taxon>
        <taxon>Arcoida</taxon>
        <taxon>Arcoidea</taxon>
        <taxon>Arcidae</taxon>
        <taxon>Tegillarca</taxon>
    </lineage>
</organism>
<sequence>MTEQNQAMANGGGSEDTFEQDLKDILEDGPDLNDMSNTVQSGSPQKIISTSAYSASTAGSMGNFGSSQPRLTRSFTMPPATSNIPLSTGHHQANGGGDFIPKTMQAASTKLESLRHWSMNTFKCTKQYLSERFGKGSKTVDLELEAQIEVLRDMQRKYSNILRLARALTNHFYHVVQTQRALGEAFAEQAQKSPELQEEFTYNCETQRALIRNGEVLLGALNFFTSTVNTLCNKTMEDTLITVRNYEKARLEFDAYRSDLDVLQLGPREGSTVAKIEESKRKFEEHKVKFERLRGDVSIKLKFLDENRVKVMHKQLLLFHNAVSAYFTGNDTALEATLKQFNIKLKAPNTEKPSWLEQ</sequence>
<feature type="compositionally biased region" description="Polar residues" evidence="1">
    <location>
        <begin position="63"/>
        <end position="91"/>
    </location>
</feature>
<dbReference type="PROSITE" id="PS50870">
    <property type="entry name" value="AH"/>
    <property type="match status" value="1"/>
</dbReference>
<protein>
    <recommendedName>
        <fullName evidence="2">AH domain-containing protein</fullName>
    </recommendedName>
</protein>
<dbReference type="Gene3D" id="1.20.1270.60">
    <property type="entry name" value="Arfaptin homology (AH) domain/BAR domain"/>
    <property type="match status" value="1"/>
</dbReference>
<evidence type="ECO:0000259" key="2">
    <source>
        <dbReference type="PROSITE" id="PS50870"/>
    </source>
</evidence>
<dbReference type="Proteomes" id="UP001217089">
    <property type="component" value="Unassembled WGS sequence"/>
</dbReference>
<feature type="domain" description="AH" evidence="2">
    <location>
        <begin position="139"/>
        <end position="339"/>
    </location>
</feature>
<gene>
    <name evidence="3" type="ORF">KUTeg_023952</name>
</gene>
<keyword evidence="4" id="KW-1185">Reference proteome</keyword>
<dbReference type="InterPro" id="IPR030798">
    <property type="entry name" value="Arfaptin_fam"/>
</dbReference>
<dbReference type="Pfam" id="PF06456">
    <property type="entry name" value="Arfaptin"/>
    <property type="match status" value="1"/>
</dbReference>
<comment type="caution">
    <text evidence="3">The sequence shown here is derived from an EMBL/GenBank/DDBJ whole genome shotgun (WGS) entry which is preliminary data.</text>
</comment>
<dbReference type="SMART" id="SM01015">
    <property type="entry name" value="Arfaptin"/>
    <property type="match status" value="1"/>
</dbReference>
<dbReference type="InterPro" id="IPR027267">
    <property type="entry name" value="AH/BAR_dom_sf"/>
</dbReference>
<proteinExistence type="predicted"/>